<evidence type="ECO:0000256" key="1">
    <source>
        <dbReference type="SAM" id="MobiDB-lite"/>
    </source>
</evidence>
<dbReference type="GO" id="GO:0004386">
    <property type="term" value="F:helicase activity"/>
    <property type="evidence" value="ECO:0007669"/>
    <property type="project" value="UniProtKB-KW"/>
</dbReference>
<protein>
    <submittedName>
        <fullName evidence="3">Helicase DnaB</fullName>
    </submittedName>
</protein>
<keyword evidence="3" id="KW-0347">Helicase</keyword>
<dbReference type="InterPro" id="IPR058660">
    <property type="entry name" value="WHD_DnaB"/>
</dbReference>
<keyword evidence="3" id="KW-0378">Hydrolase</keyword>
<proteinExistence type="predicted"/>
<dbReference type="EMBL" id="JAAYVO010000031">
    <property type="protein sequence ID" value="NLH34865.1"/>
    <property type="molecule type" value="Genomic_DNA"/>
</dbReference>
<keyword evidence="3" id="KW-0547">Nucleotide-binding</keyword>
<keyword evidence="3" id="KW-0067">ATP-binding</keyword>
<comment type="caution">
    <text evidence="3">The sequence shown here is derived from an EMBL/GenBank/DDBJ whole genome shotgun (WGS) entry which is preliminary data.</text>
</comment>
<sequence length="407" mass="46505">MSSAHYQLGKEVTMRPIDKFTVKNADKTSFDAGVFVMFYQPIIGRESFALYQLLRVFPNHQGRLSDLLNHLDYGLNELMSSFDQLSALHLLDIYEDHGELTLDLKSHLTPELFLADGLYKQLLTDKIGQPAVDKLVRDSDFSGQKTSKKFSDVYRVAEIPETPVISVPADTKLDIAAFKTAMQNQGVQFANETKDTLSLYALADKFDLDWYKLFKIAETTKNADQTLNTANISRHLIAQNQKQPRLLDFSKAEQALIRTAKSEKPEALLSQIKKRRFDGHPTQKEKQLLVRLSRDGVALEIQNMLIIYFLEIRGYSNVSDYIEEQANRWKKDQVTSAELAVKWLASYQRNQTEKVQQKTKTQPKAAPVGSKTPDWYDPDYKNETSLDQQAELEKIKRQALDKMNGGE</sequence>
<dbReference type="AlphaFoldDB" id="A0A847IZE5"/>
<name>A0A847IZE5_9LACT</name>
<feature type="domain" description="Replicative helicase loading/DNA remodeling protein DnaB N-terminal winged helix" evidence="2">
    <location>
        <begin position="14"/>
        <end position="237"/>
    </location>
</feature>
<dbReference type="Pfam" id="PF25888">
    <property type="entry name" value="WHD_DnaB"/>
    <property type="match status" value="1"/>
</dbReference>
<dbReference type="Proteomes" id="UP000559962">
    <property type="component" value="Unassembled WGS sequence"/>
</dbReference>
<evidence type="ECO:0000313" key="4">
    <source>
        <dbReference type="Proteomes" id="UP000559962"/>
    </source>
</evidence>
<reference evidence="3 4" key="1">
    <citation type="journal article" date="2020" name="Biotechnol. Biofuels">
        <title>New insights from the biogas microbiome by comprehensive genome-resolved metagenomics of nearly 1600 species originating from multiple anaerobic digesters.</title>
        <authorList>
            <person name="Campanaro S."/>
            <person name="Treu L."/>
            <person name="Rodriguez-R L.M."/>
            <person name="Kovalovszki A."/>
            <person name="Ziels R.M."/>
            <person name="Maus I."/>
            <person name="Zhu X."/>
            <person name="Kougias P.G."/>
            <person name="Basile A."/>
            <person name="Luo G."/>
            <person name="Schluter A."/>
            <person name="Konstantinidis K.T."/>
            <person name="Angelidaki I."/>
        </authorList>
    </citation>
    <scope>NUCLEOTIDE SEQUENCE [LARGE SCALE GENOMIC DNA]</scope>
    <source>
        <strain evidence="3">AS27yjCOA_61</strain>
    </source>
</reference>
<accession>A0A847IZE5</accession>
<evidence type="ECO:0000259" key="2">
    <source>
        <dbReference type="Pfam" id="PF25888"/>
    </source>
</evidence>
<evidence type="ECO:0000313" key="3">
    <source>
        <dbReference type="EMBL" id="NLH34865.1"/>
    </source>
</evidence>
<feature type="region of interest" description="Disordered" evidence="1">
    <location>
        <begin position="354"/>
        <end position="387"/>
    </location>
</feature>
<gene>
    <name evidence="3" type="ORF">GX453_02375</name>
</gene>
<organism evidence="3 4">
    <name type="scientific">Pseudolactococcus chungangensis</name>
    <dbReference type="NCBI Taxonomy" id="451457"/>
    <lineage>
        <taxon>Bacteria</taxon>
        <taxon>Bacillati</taxon>
        <taxon>Bacillota</taxon>
        <taxon>Bacilli</taxon>
        <taxon>Lactobacillales</taxon>
        <taxon>Streptococcaceae</taxon>
        <taxon>Pseudolactococcus</taxon>
    </lineage>
</organism>